<feature type="compositionally biased region" description="Polar residues" evidence="12">
    <location>
        <begin position="3000"/>
        <end position="3019"/>
    </location>
</feature>
<evidence type="ECO:0000256" key="9">
    <source>
        <dbReference type="ARBA" id="ARBA00023163"/>
    </source>
</evidence>
<dbReference type="InterPro" id="IPR001650">
    <property type="entry name" value="Helicase_C-like"/>
</dbReference>
<organism evidence="15 16">
    <name type="scientific">Paragonimus westermani</name>
    <dbReference type="NCBI Taxonomy" id="34504"/>
    <lineage>
        <taxon>Eukaryota</taxon>
        <taxon>Metazoa</taxon>
        <taxon>Spiralia</taxon>
        <taxon>Lophotrochozoa</taxon>
        <taxon>Platyhelminthes</taxon>
        <taxon>Trematoda</taxon>
        <taxon>Digenea</taxon>
        <taxon>Plagiorchiida</taxon>
        <taxon>Troglotremata</taxon>
        <taxon>Troglotrematidae</taxon>
        <taxon>Paragonimus</taxon>
    </lineage>
</organism>
<dbReference type="CDD" id="cd18793">
    <property type="entry name" value="SF2_C_SNF"/>
    <property type="match status" value="1"/>
</dbReference>
<dbReference type="Gene3D" id="1.10.10.60">
    <property type="entry name" value="Homeodomain-like"/>
    <property type="match status" value="1"/>
</dbReference>
<feature type="compositionally biased region" description="Polar residues" evidence="12">
    <location>
        <begin position="630"/>
        <end position="639"/>
    </location>
</feature>
<feature type="domain" description="Helicase ATP-binding" evidence="13">
    <location>
        <begin position="782"/>
        <end position="958"/>
    </location>
</feature>
<keyword evidence="15" id="KW-0347">Helicase</keyword>
<dbReference type="Pfam" id="PF00176">
    <property type="entry name" value="SNF2-rel_dom"/>
    <property type="match status" value="1"/>
</dbReference>
<evidence type="ECO:0000256" key="7">
    <source>
        <dbReference type="ARBA" id="ARBA00023015"/>
    </source>
</evidence>
<keyword evidence="3" id="KW-0547">Nucleotide-binding</keyword>
<dbReference type="PANTHER" id="PTHR46850:SF1">
    <property type="entry name" value="CHROMODOMAIN-HELICASE-DNA-BINDING PROTEIN 9"/>
    <property type="match status" value="1"/>
</dbReference>
<feature type="region of interest" description="Disordered" evidence="12">
    <location>
        <begin position="2854"/>
        <end position="2875"/>
    </location>
</feature>
<feature type="compositionally biased region" description="Polar residues" evidence="12">
    <location>
        <begin position="304"/>
        <end position="313"/>
    </location>
</feature>
<evidence type="ECO:0000313" key="15">
    <source>
        <dbReference type="EMBL" id="KAA3674558.1"/>
    </source>
</evidence>
<feature type="compositionally biased region" description="Pro residues" evidence="12">
    <location>
        <begin position="61"/>
        <end position="70"/>
    </location>
</feature>
<evidence type="ECO:0000256" key="2">
    <source>
        <dbReference type="ARBA" id="ARBA00022737"/>
    </source>
</evidence>
<keyword evidence="4" id="KW-0378">Hydrolase</keyword>
<dbReference type="InterPro" id="IPR049730">
    <property type="entry name" value="SNF2/RAD54-like_C"/>
</dbReference>
<keyword evidence="16" id="KW-1185">Reference proteome</keyword>
<evidence type="ECO:0000256" key="4">
    <source>
        <dbReference type="ARBA" id="ARBA00022801"/>
    </source>
</evidence>
<dbReference type="SMART" id="SM00487">
    <property type="entry name" value="DEXDc"/>
    <property type="match status" value="1"/>
</dbReference>
<dbReference type="InterPro" id="IPR037259">
    <property type="entry name" value="BRK_sf"/>
</dbReference>
<dbReference type="Pfam" id="PF00271">
    <property type="entry name" value="Helicase_C"/>
    <property type="match status" value="1"/>
</dbReference>
<feature type="compositionally biased region" description="Polar residues" evidence="12">
    <location>
        <begin position="172"/>
        <end position="187"/>
    </location>
</feature>
<gene>
    <name evidence="15" type="ORF">DEA37_0013118</name>
</gene>
<keyword evidence="2" id="KW-0677">Repeat</keyword>
<dbReference type="InterPro" id="IPR006576">
    <property type="entry name" value="BRK_domain"/>
</dbReference>
<dbReference type="PROSITE" id="PS51192">
    <property type="entry name" value="HELICASE_ATP_BIND_1"/>
    <property type="match status" value="1"/>
</dbReference>
<feature type="domain" description="Helicase C-terminal" evidence="14">
    <location>
        <begin position="1102"/>
        <end position="1252"/>
    </location>
</feature>
<evidence type="ECO:0000259" key="13">
    <source>
        <dbReference type="PROSITE" id="PS51192"/>
    </source>
</evidence>
<dbReference type="EMBL" id="QNGE01003062">
    <property type="protein sequence ID" value="KAA3674558.1"/>
    <property type="molecule type" value="Genomic_DNA"/>
</dbReference>
<name>A0A5J4NGW3_9TREM</name>
<keyword evidence="8 15" id="KW-0238">DNA-binding</keyword>
<dbReference type="SMART" id="SM00592">
    <property type="entry name" value="BRK"/>
    <property type="match status" value="1"/>
</dbReference>
<dbReference type="GO" id="GO:0005524">
    <property type="term" value="F:ATP binding"/>
    <property type="evidence" value="ECO:0007669"/>
    <property type="project" value="UniProtKB-KW"/>
</dbReference>
<dbReference type="SMART" id="SM00490">
    <property type="entry name" value="HELICc"/>
    <property type="match status" value="1"/>
</dbReference>
<dbReference type="Gene3D" id="3.40.50.10810">
    <property type="entry name" value="Tandem AAA-ATPase domain"/>
    <property type="match status" value="1"/>
</dbReference>
<dbReference type="Pfam" id="PF23078">
    <property type="entry name" value="HTH_CHD6-9"/>
    <property type="match status" value="1"/>
</dbReference>
<evidence type="ECO:0000259" key="14">
    <source>
        <dbReference type="PROSITE" id="PS51194"/>
    </source>
</evidence>
<sequence>SPFPSGSNSVHIPVGCSDQHLQPIASLSPNSLASQAGSVFSQSKFESEKCNGVVGDLSYPPILPKVPGSPSPTKDRTTKSPRKSQALDREARNERRRQQRLKKKQEEAAQQTSGQMTLESYREGDLVSESIVLGDSLRQSRPRARKKTTDFSSGEQLSGECGSATERDTEKLSTVATSVNDVSASPTKSKKRRNSTRLILPKQPKKNKIQLVETQATLEAPGAPDDVLSFTQEQSPVTEPAGESMDAEESTKHVKIVKTRPPRPKKKKPLPTLIRKKKRSAFYGDESDSEPDVSGRLGGRTAENRSSAVVSDNSSHDRKRRSERTAGDRKRYTIDLDLNLSDDSDGPGNDEMATLNSDSAAGMVEENDMKVVEYVLGRRVTKRVVKKVIQRHILKDAEPADSGSEVAMETIEEEDEEDVEEFYLKYKGYSYLHCEWRALDEIDDPRIRPKLRRFEMKQASIVQQEDDDVVLFNPDYVEVERVLDMKVYRNGQLISSDKLRAEVERTDLNVDLIELRKQRKRERERKRARALREAKARAKAEAEGVLANQTVLRRPALFTEGSETTSRDATETTVGEVDHSLCEASSSHLSQSESVAELPVTMPEGEDDTPSRSSPDRTVPQPLVIVDPNSVDSNEPSDTTVDEVAPLTSTLVAETPTGGTTANVVLPRSVIKNSDDDCENGEDSDRGTGTRSPVNVTYYLVKWRSLPYEDATWELAQDVDPAKVKEFLKWRIPPKVAPVARDNDYKIIRPDTSTWRPIEAGIVYKNSNKLRDYQLEGVNWLTFCWFHHRNCILADEMGLGKTVQSVAFLLEIEKTGVRGPFLIIVPLSTVANWQREFENWSDLNVVVYHGSSTSRNMIQEYEIFYKRRPSDSTVRHDVYKFHALVTTFEILMTDIEFFGQIHWAAAVIDEAHRLKNKKCKLGEGLRYLELDHRVLLTGTPLQNNVEELFGLLNFLEPERFNCSSTFVAEYGDLKTEEQVESLKALLKPMMLRRLKEDVEKSLAPKEETIVEVELTNMQKKYYRAIMERNFTFLCKGSTYANAPNLMNVMMELRKCCNHPFLIKGAEEAILDEMRAHQNPDENMSDDLQTFHALVYASGKLVLIHKLLPKLKANGHKVLIFSQMIRVLDILEDYLIHQRFQFERIDGRIHGPLRQEAIDRFTADPDKFVFLLCTKAGGLGINLTAADVVIIYDSDWNPQNDLQAQARCHRIGQQKMVKVYRLITRNTYEREMFDRASLKLGLDRAVLQSMGSKEARQAQMSKKEIEELLKKGAYGALMEDDKAGEDFCEEDIDKILQSRSRVVQLEQGEKNSTFSKDLIMKTPRQRRQTSRYSAVDVTEPVVHSPPSYDASELEDSANAQSSGEENVVSTSGGRGRFRRCRRQRRHSRLPSHVSAAERRASQTSLTADIANTINRGDSCRMEALDRADLFRVERCLLTWPWGDWERGLSMIPFKRALKPADLGYYASALLAYALRFMPPSGDTRIRTTILTLTRPHVWNLSIMEVSKAVAKATSRASRGCRFVDEITVEPLNVNEAEESCILKSEIPSNTLDTGVESPSTTDAPGTPALSQAASVDVHDTPVVTENDSEVQDPVSESTHGQTFASPVVTVLELTGEPDTHDFIETSILPAVEEPMESQTAMDLAEIQSTTSEKPELEELESAVNENINKTTANKSPKSACFDPDILLPCDGFRKHMQRHSARLLNRVAFLLFLQCEVIGVEPSLELMAGRLTHTDFSDLAASLPPLEAIDSELPAPWWDCCCDKCLLLGILKHGWEKYTLMRLDPDLCFYSRAMARLNELTDSKPPDSDSKIISNEIEPVIMPHEPQDTGLEGTTMPETTLFRTSDYPALITNVEHETHESDEDIKTEKHLSPMVHSKGKLESEVTLPSTPLSEKHIDHVKFEEDQPIPEEETVLDGASVDAVLTALPFPAVADLNSRARKLVGFFLRIKNQLEFDTHRRFTAEDEEDLPGQPSTVRYVENRAVKWTRREEADFYRVVSSFGVEFTQIPYVDSASADEDTAKPTPPVKRRYRWHNFRQLANITRKNDDALTEYFQSFYRMCQRVCKRTLTEFAGPASSAATTTTSGSSSLGDEVPIEPISEERANRCLSRIDLLARIRNDVLPHPQLNERLKLCQRGSEIPSWWIPGKHDGELLRAAAKHGLARTDLNILSDPEFSFCHVVSEIREKLSRETVPKSCSSVLSNGSSNRSDVANIVVTVGAATVTSPTVQKTFRSKAVDLQTENSASSAIVDSCNLVVDESAYDSLKAAHYKEILDEETLKSVENGASKLGAKKDSIMAKIDAKSDDNVLPVEIRGVQKESNESLDLPFSELPHDVKNKEESVGSDVPEADEIRKDSVPVPFSNGSKPEEIAKHVPCTELADWSIKYATAWPKDRTIQHRLELVCQAVEANEWPVARRYLPTPSAASIPVPDPNRALNEAKLMSFTSTYSTIRHPAHSAFPIPLSMHGALQPSYGLLHVNNGKHLPNVPRPLPLDTPKHMVSFSNALLRNSSGAVEDRTSKLLNPVLNESINFESISPLNLASQSSPSFEGFTTTRTQIPSSSHSSAEFKKSANVPFSTGTSSSPSYSSPATGSATPPRGRGRGRGRGSRGGLGSRALNARERLSASSSINHQEDLLTQDSSPPSPLSGTDLTDRIGPSVIKDPLKRMGGRTPTDLDDHTTLDRSPVPPMPPPSVASAPRSLSVGRGRKRRMDASRNSADFPLSATKITPQSKRDRLTQSTTGADYPSKTSKSSTRGSASHSTNSDVWEVRVPVISLVDGSLIYGDKAPKRRVLEAWLEANPNYMPYSVEMEDRIIYSRVAGARGQDTNNMEALAYKHYLNSLIASAAAGLHQTSSSTASSVLPSTSSTSKTGTTVNTQQQQQQQLLQFQQQQQLLQAFGAYARHPAYASLIASALGTWQAANLSAVSTSASFLPTSSESVSTGHSGRLTGNATSSIAATTSAGSAAVCSTSMSTRTRAAAKLLDSPIGHQDLSPPSECSALGTSSSRPASPTPETSSTNATVVTHNTMESVLSAAYKQATANLAYMYNPLAAAAAYNQMFLPSAGSLTTGSDTTGKSSRF</sequence>
<feature type="compositionally biased region" description="Low complexity" evidence="12">
    <location>
        <begin position="2576"/>
        <end position="2597"/>
    </location>
</feature>
<feature type="region of interest" description="Disordered" evidence="12">
    <location>
        <begin position="51"/>
        <end position="330"/>
    </location>
</feature>
<dbReference type="InterPro" id="IPR000330">
    <property type="entry name" value="SNF2_N"/>
</dbReference>
<evidence type="ECO:0000256" key="11">
    <source>
        <dbReference type="SAM" id="Coils"/>
    </source>
</evidence>
<feature type="compositionally biased region" description="Basic residues" evidence="12">
    <location>
        <begin position="253"/>
        <end position="280"/>
    </location>
</feature>
<dbReference type="GO" id="GO:0005634">
    <property type="term" value="C:nucleus"/>
    <property type="evidence" value="ECO:0007669"/>
    <property type="project" value="UniProtKB-SubCell"/>
</dbReference>
<dbReference type="FunFam" id="3.40.50.300:FF:000015">
    <property type="entry name" value="chromodomain-helicase-DNA-binding protein 9 isoform X1"/>
    <property type="match status" value="1"/>
</dbReference>
<dbReference type="InterPro" id="IPR014001">
    <property type="entry name" value="Helicase_ATP-bd"/>
</dbReference>
<dbReference type="PROSITE" id="PS51194">
    <property type="entry name" value="HELICASE_CTER"/>
    <property type="match status" value="1"/>
</dbReference>
<feature type="region of interest" description="Disordered" evidence="12">
    <location>
        <begin position="1547"/>
        <end position="1568"/>
    </location>
</feature>
<feature type="compositionally biased region" description="Polar residues" evidence="12">
    <location>
        <begin position="2736"/>
        <end position="2762"/>
    </location>
</feature>
<dbReference type="InterPro" id="IPR000953">
    <property type="entry name" value="Chromo/chromo_shadow_dom"/>
</dbReference>
<comment type="subcellular location">
    <subcellularLocation>
        <location evidence="1">Nucleus</location>
    </subcellularLocation>
</comment>
<dbReference type="InterPro" id="IPR038718">
    <property type="entry name" value="SNF2-like_sf"/>
</dbReference>
<feature type="region of interest" description="Disordered" evidence="12">
    <location>
        <begin position="672"/>
        <end position="691"/>
    </location>
</feature>
<dbReference type="GO" id="GO:0006325">
    <property type="term" value="P:chromatin organization"/>
    <property type="evidence" value="ECO:0007669"/>
    <property type="project" value="UniProtKB-KW"/>
</dbReference>
<feature type="region of interest" description="Disordered" evidence="12">
    <location>
        <begin position="2985"/>
        <end position="3019"/>
    </location>
</feature>
<feature type="compositionally biased region" description="Basic residues" evidence="12">
    <location>
        <begin position="94"/>
        <end position="103"/>
    </location>
</feature>
<evidence type="ECO:0000256" key="1">
    <source>
        <dbReference type="ARBA" id="ARBA00004123"/>
    </source>
</evidence>
<evidence type="ECO:0000256" key="10">
    <source>
        <dbReference type="ARBA" id="ARBA00023242"/>
    </source>
</evidence>
<feature type="compositionally biased region" description="Low complexity" evidence="12">
    <location>
        <begin position="582"/>
        <end position="594"/>
    </location>
</feature>
<feature type="region of interest" description="Disordered" evidence="12">
    <location>
        <begin position="2074"/>
        <end position="2093"/>
    </location>
</feature>
<dbReference type="Proteomes" id="UP000324629">
    <property type="component" value="Unassembled WGS sequence"/>
</dbReference>
<dbReference type="GO" id="GO:0003677">
    <property type="term" value="F:DNA binding"/>
    <property type="evidence" value="ECO:0007669"/>
    <property type="project" value="UniProtKB-KW"/>
</dbReference>
<accession>A0A5J4NGW3</accession>
<comment type="caution">
    <text evidence="15">The sequence shown here is derived from an EMBL/GenBank/DDBJ whole genome shotgun (WGS) entry which is preliminary data.</text>
</comment>
<dbReference type="InterPro" id="IPR027417">
    <property type="entry name" value="P-loop_NTPase"/>
</dbReference>
<feature type="region of interest" description="Disordered" evidence="12">
    <location>
        <begin position="582"/>
        <end position="641"/>
    </location>
</feature>
<dbReference type="Pfam" id="PF00385">
    <property type="entry name" value="Chromo"/>
    <property type="match status" value="1"/>
</dbReference>
<feature type="non-terminal residue" evidence="15">
    <location>
        <position position="1"/>
    </location>
</feature>
<feature type="compositionally biased region" description="Low complexity" evidence="12">
    <location>
        <begin position="2074"/>
        <end position="2088"/>
    </location>
</feature>
<dbReference type="FunFam" id="3.40.50.10810:FF:000003">
    <property type="entry name" value="chromodomain-helicase-DNA-binding protein 8 isoform X4"/>
    <property type="match status" value="1"/>
</dbReference>
<proteinExistence type="predicted"/>
<protein>
    <submittedName>
        <fullName evidence="15">Chromodomain-helicase-DNA-binding protein 7</fullName>
    </submittedName>
</protein>
<dbReference type="SMART" id="SM00298">
    <property type="entry name" value="CHROMO"/>
    <property type="match status" value="2"/>
</dbReference>
<feature type="region of interest" description="Disordered" evidence="12">
    <location>
        <begin position="2628"/>
        <end position="2762"/>
    </location>
</feature>
<evidence type="ECO:0000256" key="8">
    <source>
        <dbReference type="ARBA" id="ARBA00023125"/>
    </source>
</evidence>
<dbReference type="SUPFAM" id="SSF54160">
    <property type="entry name" value="Chromo domain-like"/>
    <property type="match status" value="1"/>
</dbReference>
<feature type="region of interest" description="Disordered" evidence="12">
    <location>
        <begin position="1321"/>
        <end position="1400"/>
    </location>
</feature>
<feature type="compositionally biased region" description="Polar residues" evidence="12">
    <location>
        <begin position="2628"/>
        <end position="2649"/>
    </location>
</feature>
<keyword evidence="11" id="KW-0175">Coiled coil</keyword>
<dbReference type="InterPro" id="IPR023780">
    <property type="entry name" value="Chromo_domain"/>
</dbReference>
<keyword evidence="9" id="KW-0804">Transcription</keyword>
<dbReference type="Gene3D" id="3.40.50.300">
    <property type="entry name" value="P-loop containing nucleotide triphosphate hydrolases"/>
    <property type="match status" value="1"/>
</dbReference>
<dbReference type="Pfam" id="PF07533">
    <property type="entry name" value="BRK"/>
    <property type="match status" value="1"/>
</dbReference>
<evidence type="ECO:0000313" key="16">
    <source>
        <dbReference type="Proteomes" id="UP000324629"/>
    </source>
</evidence>
<dbReference type="GO" id="GO:0004386">
    <property type="term" value="F:helicase activity"/>
    <property type="evidence" value="ECO:0007669"/>
    <property type="project" value="UniProtKB-KW"/>
</dbReference>
<evidence type="ECO:0000256" key="3">
    <source>
        <dbReference type="ARBA" id="ARBA00022741"/>
    </source>
</evidence>
<dbReference type="InterPro" id="IPR051493">
    <property type="entry name" value="CHD"/>
</dbReference>
<keyword evidence="6" id="KW-0156">Chromatin regulator</keyword>
<keyword evidence="5" id="KW-0067">ATP-binding</keyword>
<evidence type="ECO:0000256" key="12">
    <source>
        <dbReference type="SAM" id="MobiDB-lite"/>
    </source>
</evidence>
<dbReference type="InterPro" id="IPR056342">
    <property type="entry name" value="HTH_CHD6-9"/>
</dbReference>
<feature type="compositionally biased region" description="Polar residues" evidence="12">
    <location>
        <begin position="2542"/>
        <end position="2558"/>
    </location>
</feature>
<dbReference type="Gene3D" id="2.40.50.40">
    <property type="match status" value="2"/>
</dbReference>
<feature type="region of interest" description="Disordered" evidence="12">
    <location>
        <begin position="2542"/>
        <end position="2616"/>
    </location>
</feature>
<reference evidence="15 16" key="1">
    <citation type="journal article" date="2019" name="Gigascience">
        <title>Whole-genome sequence of the oriental lung fluke Paragonimus westermani.</title>
        <authorList>
            <person name="Oey H."/>
            <person name="Zakrzewski M."/>
            <person name="Narain K."/>
            <person name="Devi K.R."/>
            <person name="Agatsuma T."/>
            <person name="Nawaratna S."/>
            <person name="Gobert G.N."/>
            <person name="Jones M.K."/>
            <person name="Ragan M.A."/>
            <person name="McManus D.P."/>
            <person name="Krause L."/>
        </authorList>
    </citation>
    <scope>NUCLEOTIDE SEQUENCE [LARGE SCALE GENOMIC DNA]</scope>
    <source>
        <strain evidence="15 16">IND2009</strain>
    </source>
</reference>
<keyword evidence="10" id="KW-0539">Nucleus</keyword>
<feature type="coiled-coil region" evidence="11">
    <location>
        <begin position="505"/>
        <end position="548"/>
    </location>
</feature>
<feature type="compositionally biased region" description="Basic residues" evidence="12">
    <location>
        <begin position="1374"/>
        <end position="1388"/>
    </location>
</feature>
<dbReference type="CDD" id="cd17995">
    <property type="entry name" value="DEXHc_CHD6_7_8_9"/>
    <property type="match status" value="1"/>
</dbReference>
<dbReference type="PANTHER" id="PTHR46850">
    <property type="entry name" value="CHROMODOMAIN-HELICASE-DNA-BINDING PROTEIN 9"/>
    <property type="match status" value="1"/>
</dbReference>
<dbReference type="SUPFAM" id="SSF52540">
    <property type="entry name" value="P-loop containing nucleoside triphosphate hydrolases"/>
    <property type="match status" value="2"/>
</dbReference>
<dbReference type="InterPro" id="IPR016197">
    <property type="entry name" value="Chromo-like_dom_sf"/>
</dbReference>
<dbReference type="SUPFAM" id="SSF160481">
    <property type="entry name" value="BRK domain-like"/>
    <property type="match status" value="1"/>
</dbReference>
<dbReference type="Gene3D" id="3.40.5.120">
    <property type="match status" value="1"/>
</dbReference>
<feature type="compositionally biased region" description="Polar residues" evidence="12">
    <location>
        <begin position="1356"/>
        <end position="1367"/>
    </location>
</feature>
<evidence type="ECO:0000256" key="5">
    <source>
        <dbReference type="ARBA" id="ARBA00022840"/>
    </source>
</evidence>
<evidence type="ECO:0000256" key="6">
    <source>
        <dbReference type="ARBA" id="ARBA00022853"/>
    </source>
</evidence>
<dbReference type="GO" id="GO:0016787">
    <property type="term" value="F:hydrolase activity"/>
    <property type="evidence" value="ECO:0007669"/>
    <property type="project" value="UniProtKB-KW"/>
</dbReference>
<keyword evidence="7" id="KW-0805">Transcription regulation</keyword>